<dbReference type="Gene3D" id="3.10.120.10">
    <property type="entry name" value="Cytochrome b5-like heme/steroid binding domain"/>
    <property type="match status" value="1"/>
</dbReference>
<evidence type="ECO:0000256" key="12">
    <source>
        <dbReference type="ARBA" id="ARBA00038168"/>
    </source>
</evidence>
<evidence type="ECO:0000256" key="9">
    <source>
        <dbReference type="ARBA" id="ARBA00023004"/>
    </source>
</evidence>
<keyword evidence="17" id="KW-1185">Reference proteome</keyword>
<evidence type="ECO:0000256" key="6">
    <source>
        <dbReference type="ARBA" id="ARBA00022824"/>
    </source>
</evidence>
<keyword evidence="2" id="KW-0813">Transport</keyword>
<dbReference type="PRINTS" id="PR00363">
    <property type="entry name" value="CYTOCHROMEB5"/>
</dbReference>
<keyword evidence="9 14" id="KW-0408">Iron</keyword>
<dbReference type="GO" id="GO:0046872">
    <property type="term" value="F:metal ion binding"/>
    <property type="evidence" value="ECO:0007669"/>
    <property type="project" value="UniProtKB-UniRule"/>
</dbReference>
<dbReference type="InterPro" id="IPR001199">
    <property type="entry name" value="Cyt_B5-like_heme/steroid-bd"/>
</dbReference>
<protein>
    <recommendedName>
        <fullName evidence="13">Cytochrome b5</fullName>
    </recommendedName>
</protein>
<accession>A0A2A2K9T2</accession>
<evidence type="ECO:0000256" key="2">
    <source>
        <dbReference type="ARBA" id="ARBA00022448"/>
    </source>
</evidence>
<evidence type="ECO:0000259" key="15">
    <source>
        <dbReference type="PROSITE" id="PS50255"/>
    </source>
</evidence>
<dbReference type="EMBL" id="LIAE01009215">
    <property type="protein sequence ID" value="PAV70704.1"/>
    <property type="molecule type" value="Genomic_DNA"/>
</dbReference>
<keyword evidence="10" id="KW-0472">Membrane</keyword>
<keyword evidence="4" id="KW-0812">Transmembrane</keyword>
<comment type="caution">
    <text evidence="16">The sequence shown here is derived from an EMBL/GenBank/DDBJ whole genome shotgun (WGS) entry which is preliminary data.</text>
</comment>
<name>A0A2A2K9T2_9BILA</name>
<dbReference type="AlphaFoldDB" id="A0A2A2K9T2"/>
<evidence type="ECO:0000256" key="3">
    <source>
        <dbReference type="ARBA" id="ARBA00022617"/>
    </source>
</evidence>
<gene>
    <name evidence="16" type="ORF">WR25_05341</name>
</gene>
<evidence type="ECO:0000256" key="11">
    <source>
        <dbReference type="ARBA" id="ARBA00037877"/>
    </source>
</evidence>
<evidence type="ECO:0000256" key="7">
    <source>
        <dbReference type="ARBA" id="ARBA00022848"/>
    </source>
</evidence>
<comment type="subcellular location">
    <subcellularLocation>
        <location evidence="1">Endoplasmic reticulum membrane</location>
        <topology evidence="1">Single-pass membrane protein</topology>
        <orientation evidence="1">Cytoplasmic side</orientation>
    </subcellularLocation>
    <subcellularLocation>
        <location evidence="11">Microsome membrane</location>
        <topology evidence="11">Single-pass membrane protein</topology>
        <orientation evidence="11">Cytoplasmic side</orientation>
    </subcellularLocation>
</comment>
<dbReference type="PROSITE" id="PS50255">
    <property type="entry name" value="CYTOCHROME_B5_2"/>
    <property type="match status" value="1"/>
</dbReference>
<keyword evidence="6" id="KW-0256">Endoplasmic reticulum</keyword>
<dbReference type="InterPro" id="IPR018506">
    <property type="entry name" value="Cyt_B5_heme-BS"/>
</dbReference>
<evidence type="ECO:0000256" key="5">
    <source>
        <dbReference type="ARBA" id="ARBA00022723"/>
    </source>
</evidence>
<evidence type="ECO:0000256" key="10">
    <source>
        <dbReference type="ARBA" id="ARBA00023136"/>
    </source>
</evidence>
<comment type="similarity">
    <text evidence="12 14">Belongs to the cytochrome b5 family.</text>
</comment>
<organism evidence="16 17">
    <name type="scientific">Diploscapter pachys</name>
    <dbReference type="NCBI Taxonomy" id="2018661"/>
    <lineage>
        <taxon>Eukaryota</taxon>
        <taxon>Metazoa</taxon>
        <taxon>Ecdysozoa</taxon>
        <taxon>Nematoda</taxon>
        <taxon>Chromadorea</taxon>
        <taxon>Rhabditida</taxon>
        <taxon>Rhabditina</taxon>
        <taxon>Rhabditomorpha</taxon>
        <taxon>Rhabditoidea</taxon>
        <taxon>Rhabditidae</taxon>
        <taxon>Diploscapter</taxon>
    </lineage>
</organism>
<keyword evidence="3 14" id="KW-0349">Heme</keyword>
<dbReference type="GO" id="GO:0020037">
    <property type="term" value="F:heme binding"/>
    <property type="evidence" value="ECO:0007669"/>
    <property type="project" value="UniProtKB-UniRule"/>
</dbReference>
<dbReference type="PANTHER" id="PTHR19359:SF150">
    <property type="entry name" value="CYTOCHROME B5"/>
    <property type="match status" value="1"/>
</dbReference>
<dbReference type="SUPFAM" id="SSF55856">
    <property type="entry name" value="Cytochrome b5-like heme/steroid binding domain"/>
    <property type="match status" value="1"/>
</dbReference>
<evidence type="ECO:0000313" key="16">
    <source>
        <dbReference type="EMBL" id="PAV70704.1"/>
    </source>
</evidence>
<evidence type="ECO:0000313" key="17">
    <source>
        <dbReference type="Proteomes" id="UP000218231"/>
    </source>
</evidence>
<dbReference type="Pfam" id="PF00173">
    <property type="entry name" value="Cyt-b5"/>
    <property type="match status" value="1"/>
</dbReference>
<sequence>MMKREISRCEVACHCVPEDVWMIIGNEIFDLTPFLEEHPGGMEILLEFAGGDATDAFESVGHSMAARVRLDKFKIGELPEEEQLTYGSSYIAQAKVSLPINSN</sequence>
<evidence type="ECO:0000256" key="8">
    <source>
        <dbReference type="ARBA" id="ARBA00022982"/>
    </source>
</evidence>
<dbReference type="GO" id="GO:0005789">
    <property type="term" value="C:endoplasmic reticulum membrane"/>
    <property type="evidence" value="ECO:0007669"/>
    <property type="project" value="UniProtKB-SubCell"/>
</dbReference>
<evidence type="ECO:0000256" key="14">
    <source>
        <dbReference type="RuleBase" id="RU362121"/>
    </source>
</evidence>
<dbReference type="PROSITE" id="PS00191">
    <property type="entry name" value="CYTOCHROME_B5_1"/>
    <property type="match status" value="1"/>
</dbReference>
<evidence type="ECO:0000256" key="1">
    <source>
        <dbReference type="ARBA" id="ARBA00004131"/>
    </source>
</evidence>
<feature type="domain" description="Cytochrome b5 heme-binding" evidence="15">
    <location>
        <begin position="3"/>
        <end position="79"/>
    </location>
</feature>
<keyword evidence="7" id="KW-0492">Microsome</keyword>
<keyword evidence="8" id="KW-0249">Electron transport</keyword>
<dbReference type="PANTHER" id="PTHR19359">
    <property type="entry name" value="CYTOCHROME B5"/>
    <property type="match status" value="1"/>
</dbReference>
<keyword evidence="5 14" id="KW-0479">Metal-binding</keyword>
<evidence type="ECO:0000256" key="13">
    <source>
        <dbReference type="ARBA" id="ARBA00039806"/>
    </source>
</evidence>
<proteinExistence type="inferred from homology"/>
<dbReference type="STRING" id="2018661.A0A2A2K9T2"/>
<dbReference type="SMART" id="SM01117">
    <property type="entry name" value="Cyt-b5"/>
    <property type="match status" value="1"/>
</dbReference>
<dbReference type="OrthoDB" id="260519at2759"/>
<dbReference type="InterPro" id="IPR036400">
    <property type="entry name" value="Cyt_B5-like_heme/steroid_sf"/>
</dbReference>
<dbReference type="Proteomes" id="UP000218231">
    <property type="component" value="Unassembled WGS sequence"/>
</dbReference>
<dbReference type="InterPro" id="IPR050668">
    <property type="entry name" value="Cytochrome_b5"/>
</dbReference>
<reference evidence="16 17" key="1">
    <citation type="journal article" date="2017" name="Curr. Biol.">
        <title>Genome architecture and evolution of a unichromosomal asexual nematode.</title>
        <authorList>
            <person name="Fradin H."/>
            <person name="Zegar C."/>
            <person name="Gutwein M."/>
            <person name="Lucas J."/>
            <person name="Kovtun M."/>
            <person name="Corcoran D."/>
            <person name="Baugh L.R."/>
            <person name="Kiontke K."/>
            <person name="Gunsalus K."/>
            <person name="Fitch D.H."/>
            <person name="Piano F."/>
        </authorList>
    </citation>
    <scope>NUCLEOTIDE SEQUENCE [LARGE SCALE GENOMIC DNA]</scope>
    <source>
        <strain evidence="16">PF1309</strain>
    </source>
</reference>
<evidence type="ECO:0000256" key="4">
    <source>
        <dbReference type="ARBA" id="ARBA00022692"/>
    </source>
</evidence>